<dbReference type="Proteomes" id="UP001595701">
    <property type="component" value="Unassembled WGS sequence"/>
</dbReference>
<evidence type="ECO:0000256" key="12">
    <source>
        <dbReference type="HAMAP-Rule" id="MF_01347"/>
    </source>
</evidence>
<dbReference type="PROSITE" id="PS00152">
    <property type="entry name" value="ATPASE_ALPHA_BETA"/>
    <property type="match status" value="1"/>
</dbReference>
<reference evidence="15" key="1">
    <citation type="journal article" date="2019" name="Int. J. Syst. Evol. Microbiol.">
        <title>The Global Catalogue of Microorganisms (GCM) 10K type strain sequencing project: providing services to taxonomists for standard genome sequencing and annotation.</title>
        <authorList>
            <consortium name="The Broad Institute Genomics Platform"/>
            <consortium name="The Broad Institute Genome Sequencing Center for Infectious Disease"/>
            <person name="Wu L."/>
            <person name="Ma J."/>
        </authorList>
    </citation>
    <scope>NUCLEOTIDE SEQUENCE [LARGE SCALE GENOMIC DNA]</scope>
    <source>
        <strain evidence="15">CGMCC 4.7035</strain>
    </source>
</reference>
<dbReference type="CDD" id="cd18115">
    <property type="entry name" value="ATP-synt_F1_beta_N"/>
    <property type="match status" value="1"/>
</dbReference>
<evidence type="ECO:0000256" key="4">
    <source>
        <dbReference type="ARBA" id="ARBA00022475"/>
    </source>
</evidence>
<evidence type="ECO:0000256" key="11">
    <source>
        <dbReference type="ARBA" id="ARBA00023310"/>
    </source>
</evidence>
<dbReference type="Pfam" id="PF00006">
    <property type="entry name" value="ATP-synt_ab"/>
    <property type="match status" value="1"/>
</dbReference>
<keyword evidence="12" id="KW-0375">Hydrogen ion transport</keyword>
<keyword evidence="3 12" id="KW-0813">Transport</keyword>
<dbReference type="RefSeq" id="WP_310767007.1">
    <property type="nucleotide sequence ID" value="NZ_JBHRWR010000016.1"/>
</dbReference>
<dbReference type="EC" id="7.1.2.2" evidence="12"/>
<dbReference type="Pfam" id="PF02874">
    <property type="entry name" value="ATP-synt_ab_N"/>
    <property type="match status" value="1"/>
</dbReference>
<evidence type="ECO:0000256" key="2">
    <source>
        <dbReference type="ARBA" id="ARBA00008936"/>
    </source>
</evidence>
<keyword evidence="7 12" id="KW-1278">Translocase</keyword>
<dbReference type="InterPro" id="IPR000194">
    <property type="entry name" value="ATPase_F1/V1/A1_a/bsu_nucl-bd"/>
</dbReference>
<name>A0ABV7SHB5_9ACTN</name>
<comment type="catalytic activity">
    <reaction evidence="12">
        <text>ATP + H2O + 4 H(+)(in) = ADP + phosphate + 5 H(+)(out)</text>
        <dbReference type="Rhea" id="RHEA:57720"/>
        <dbReference type="ChEBI" id="CHEBI:15377"/>
        <dbReference type="ChEBI" id="CHEBI:15378"/>
        <dbReference type="ChEBI" id="CHEBI:30616"/>
        <dbReference type="ChEBI" id="CHEBI:43474"/>
        <dbReference type="ChEBI" id="CHEBI:456216"/>
        <dbReference type="EC" id="7.1.2.2"/>
    </reaction>
</comment>
<keyword evidence="15" id="KW-1185">Reference proteome</keyword>
<proteinExistence type="inferred from homology"/>
<dbReference type="CDD" id="cd18110">
    <property type="entry name" value="ATP-synt_F1_beta_C"/>
    <property type="match status" value="1"/>
</dbReference>
<keyword evidence="4 12" id="KW-1003">Cell membrane</keyword>
<dbReference type="Pfam" id="PF22919">
    <property type="entry name" value="ATP-synt_VA_C"/>
    <property type="match status" value="1"/>
</dbReference>
<evidence type="ECO:0000256" key="6">
    <source>
        <dbReference type="ARBA" id="ARBA00022840"/>
    </source>
</evidence>
<keyword evidence="5 12" id="KW-0547">Nucleotide-binding</keyword>
<dbReference type="InterPro" id="IPR020003">
    <property type="entry name" value="ATPase_a/bsu_AS"/>
</dbReference>
<organism evidence="14 15">
    <name type="scientific">Streptomyces yaanensis</name>
    <dbReference type="NCBI Taxonomy" id="1142239"/>
    <lineage>
        <taxon>Bacteria</taxon>
        <taxon>Bacillati</taxon>
        <taxon>Actinomycetota</taxon>
        <taxon>Actinomycetes</taxon>
        <taxon>Kitasatosporales</taxon>
        <taxon>Streptomycetaceae</taxon>
        <taxon>Streptomyces</taxon>
    </lineage>
</organism>
<sequence>MTTTVETATATGRVARVIGPVVDVEFPVDAMPEIYNALHVEVSDPANAGEKKILTLEVAQHLGDGLVRTISMQPTDGLVRQAAVTDTGTGITVPVGDFTKGKVFNTLGEVLNVDEKYEGERWSIHRKAPNFDELESKTEMFETGVKVIDLLTPYVKGGKIGLFGGAGVGKTVLIQEMIYRVANNHDGVSVFAGVGERTREGNDLIEEMSDSGVIDKTALVFGQMDEPPGTRLRVALAGLTMAEYFRDVQKQDVLFFIDNIFRFTQAGSEVSTLLGRMPSAVGYQPNLADEMGLLQERITSTRGHSITSMQAIYVPADDLTDPAPATTFAHLDATTVLSRPISEKGIYPAVDPLDSTSRILDPRYIAEDHYNAAMRVKTVLQKYKDLQDIIAILGIDELGEEDKLVVHRARRVERFLSQNTHVAKQFTGVDGSDVPLDESIAAFNAIIDGEYDHFPEQAFFMCGGIEDLKKNAKELGVS</sequence>
<dbReference type="PANTHER" id="PTHR15184">
    <property type="entry name" value="ATP SYNTHASE"/>
    <property type="match status" value="1"/>
</dbReference>
<dbReference type="CDD" id="cd01133">
    <property type="entry name" value="F1-ATPase_beta_CD"/>
    <property type="match status" value="1"/>
</dbReference>
<dbReference type="InterPro" id="IPR005722">
    <property type="entry name" value="ATP_synth_F1_bsu"/>
</dbReference>
<protein>
    <recommendedName>
        <fullName evidence="12">ATP synthase subunit beta</fullName>
        <ecNumber evidence="12">7.1.2.2</ecNumber>
    </recommendedName>
    <alternativeName>
        <fullName evidence="12">ATP synthase F1 sector subunit beta</fullName>
    </alternativeName>
    <alternativeName>
        <fullName evidence="12">F-ATPase subunit beta</fullName>
    </alternativeName>
</protein>
<comment type="subcellular location">
    <subcellularLocation>
        <location evidence="12">Cell membrane</location>
        <topology evidence="12">Peripheral membrane protein</topology>
    </subcellularLocation>
    <subcellularLocation>
        <location evidence="1">Membrane</location>
    </subcellularLocation>
</comment>
<dbReference type="InterPro" id="IPR027417">
    <property type="entry name" value="P-loop_NTPase"/>
</dbReference>
<dbReference type="NCBIfam" id="TIGR01039">
    <property type="entry name" value="atpD"/>
    <property type="match status" value="1"/>
</dbReference>
<dbReference type="SUPFAM" id="SSF50615">
    <property type="entry name" value="N-terminal domain of alpha and beta subunits of F1 ATP synthase"/>
    <property type="match status" value="1"/>
</dbReference>
<evidence type="ECO:0000256" key="10">
    <source>
        <dbReference type="ARBA" id="ARBA00023196"/>
    </source>
</evidence>
<dbReference type="Gene3D" id="2.40.10.170">
    <property type="match status" value="1"/>
</dbReference>
<dbReference type="InterPro" id="IPR050053">
    <property type="entry name" value="ATPase_alpha/beta_chains"/>
</dbReference>
<evidence type="ECO:0000256" key="3">
    <source>
        <dbReference type="ARBA" id="ARBA00022448"/>
    </source>
</evidence>
<keyword evidence="9 12" id="KW-0472">Membrane</keyword>
<comment type="caution">
    <text evidence="14">The sequence shown here is derived from an EMBL/GenBank/DDBJ whole genome shotgun (WGS) entry which is preliminary data.</text>
</comment>
<dbReference type="InterPro" id="IPR003593">
    <property type="entry name" value="AAA+_ATPase"/>
</dbReference>
<gene>
    <name evidence="12 14" type="primary">atpD</name>
    <name evidence="14" type="ORF">ACFOZ0_20250</name>
</gene>
<evidence type="ECO:0000313" key="14">
    <source>
        <dbReference type="EMBL" id="MFC3575565.1"/>
    </source>
</evidence>
<dbReference type="InterPro" id="IPR024034">
    <property type="entry name" value="ATPase_F1/V1_b/a_C"/>
</dbReference>
<keyword evidence="10 12" id="KW-0139">CF(1)</keyword>
<keyword evidence="11 12" id="KW-0066">ATP synthesis</keyword>
<dbReference type="SUPFAM" id="SSF52540">
    <property type="entry name" value="P-loop containing nucleoside triphosphate hydrolases"/>
    <property type="match status" value="1"/>
</dbReference>
<feature type="binding site" evidence="12">
    <location>
        <begin position="164"/>
        <end position="171"/>
    </location>
    <ligand>
        <name>ATP</name>
        <dbReference type="ChEBI" id="CHEBI:30616"/>
    </ligand>
</feature>
<evidence type="ECO:0000259" key="13">
    <source>
        <dbReference type="SMART" id="SM00382"/>
    </source>
</evidence>
<dbReference type="InterPro" id="IPR055190">
    <property type="entry name" value="ATP-synt_VA_C"/>
</dbReference>
<evidence type="ECO:0000256" key="1">
    <source>
        <dbReference type="ARBA" id="ARBA00004370"/>
    </source>
</evidence>
<evidence type="ECO:0000256" key="8">
    <source>
        <dbReference type="ARBA" id="ARBA00023065"/>
    </source>
</evidence>
<dbReference type="InterPro" id="IPR004100">
    <property type="entry name" value="ATPase_F1/V1/A1_a/bsu_N"/>
</dbReference>
<evidence type="ECO:0000256" key="5">
    <source>
        <dbReference type="ARBA" id="ARBA00022741"/>
    </source>
</evidence>
<dbReference type="EMBL" id="JBHRWR010000016">
    <property type="protein sequence ID" value="MFC3575565.1"/>
    <property type="molecule type" value="Genomic_DNA"/>
</dbReference>
<dbReference type="InterPro" id="IPR036121">
    <property type="entry name" value="ATPase_F1/V1/A1_a/bsu_N_sf"/>
</dbReference>
<feature type="domain" description="AAA+ ATPase" evidence="13">
    <location>
        <begin position="156"/>
        <end position="342"/>
    </location>
</feature>
<dbReference type="Gene3D" id="1.10.1140.10">
    <property type="entry name" value="Bovine Mitochondrial F1-atpase, Atp Synthase Beta Chain, Chain D, domain 3"/>
    <property type="match status" value="1"/>
</dbReference>
<keyword evidence="6 12" id="KW-0067">ATP-binding</keyword>
<dbReference type="SUPFAM" id="SSF47917">
    <property type="entry name" value="C-terminal domain of alpha and beta subunits of F1 ATP synthase"/>
    <property type="match status" value="1"/>
</dbReference>
<dbReference type="PANTHER" id="PTHR15184:SF71">
    <property type="entry name" value="ATP SYNTHASE SUBUNIT BETA, MITOCHONDRIAL"/>
    <property type="match status" value="1"/>
</dbReference>
<evidence type="ECO:0000256" key="9">
    <source>
        <dbReference type="ARBA" id="ARBA00023136"/>
    </source>
</evidence>
<comment type="function">
    <text evidence="12">Produces ATP from ADP in the presence of a proton gradient across the membrane. The catalytic sites are hosted primarily by the beta subunits.</text>
</comment>
<keyword evidence="8 12" id="KW-0406">Ion transport</keyword>
<comment type="similarity">
    <text evidence="2 12">Belongs to the ATPase alpha/beta chains family.</text>
</comment>
<evidence type="ECO:0000313" key="15">
    <source>
        <dbReference type="Proteomes" id="UP001595701"/>
    </source>
</evidence>
<accession>A0ABV7SHB5</accession>
<evidence type="ECO:0000256" key="7">
    <source>
        <dbReference type="ARBA" id="ARBA00022967"/>
    </source>
</evidence>
<dbReference type="SMART" id="SM00382">
    <property type="entry name" value="AAA"/>
    <property type="match status" value="1"/>
</dbReference>
<dbReference type="HAMAP" id="MF_01347">
    <property type="entry name" value="ATP_synth_beta_bact"/>
    <property type="match status" value="1"/>
</dbReference>
<dbReference type="Gene3D" id="3.40.50.300">
    <property type="entry name" value="P-loop containing nucleotide triphosphate hydrolases"/>
    <property type="match status" value="1"/>
</dbReference>